<dbReference type="AlphaFoldDB" id="A0A2J6R2I5"/>
<keyword evidence="2" id="KW-1185">Reference proteome</keyword>
<proteinExistence type="predicted"/>
<dbReference type="EMBL" id="KZ613958">
    <property type="protein sequence ID" value="PMD32726.1"/>
    <property type="molecule type" value="Genomic_DNA"/>
</dbReference>
<reference evidence="1 2" key="1">
    <citation type="submission" date="2016-04" db="EMBL/GenBank/DDBJ databases">
        <title>A degradative enzymes factory behind the ericoid mycorrhizal symbiosis.</title>
        <authorList>
            <consortium name="DOE Joint Genome Institute"/>
            <person name="Martino E."/>
            <person name="Morin E."/>
            <person name="Grelet G."/>
            <person name="Kuo A."/>
            <person name="Kohler A."/>
            <person name="Daghino S."/>
            <person name="Barry K."/>
            <person name="Choi C."/>
            <person name="Cichocki N."/>
            <person name="Clum A."/>
            <person name="Copeland A."/>
            <person name="Hainaut M."/>
            <person name="Haridas S."/>
            <person name="Labutti K."/>
            <person name="Lindquist E."/>
            <person name="Lipzen A."/>
            <person name="Khouja H.-R."/>
            <person name="Murat C."/>
            <person name="Ohm R."/>
            <person name="Olson A."/>
            <person name="Spatafora J."/>
            <person name="Veneault-Fourrey C."/>
            <person name="Henrissat B."/>
            <person name="Grigoriev I."/>
            <person name="Martin F."/>
            <person name="Perotto S."/>
        </authorList>
    </citation>
    <scope>NUCLEOTIDE SEQUENCE [LARGE SCALE GENOMIC DNA]</scope>
    <source>
        <strain evidence="1 2">F</strain>
    </source>
</reference>
<evidence type="ECO:0000313" key="2">
    <source>
        <dbReference type="Proteomes" id="UP000235786"/>
    </source>
</evidence>
<accession>A0A2J6R2I5</accession>
<name>A0A2J6R2I5_HYAVF</name>
<dbReference type="OrthoDB" id="3526561at2759"/>
<dbReference type="Proteomes" id="UP000235786">
    <property type="component" value="Unassembled WGS sequence"/>
</dbReference>
<sequence length="793" mass="88294">MNKDMVTKNLDLARAVIELVGTPNSISRAGSEIIEWLGRERINKADYLYCLEKSRALAHPNEQGLLIQDQIRRSEAKISKAGGLQLIRSASIGRWMAFSEDHSYLVTTVASIARYKDLNYAVDSLSQMMLAGPTRERGYNIQQSRLKGVLRKVCESIALHVINPGHSVGELPPELASMCLHHCNPSTFSEAVMKITRSKHDILIYCERFQAGILSWLLAHFQGTIEVSVGGKRLFETRPDTPDRCLTMLVQKSCINESCEDIQGKIEVCEKTGESWTRIMFGVGSHKARGTGHEGPPNPFLRESIYDTKNEYFRALNKEAKFRARSLAHRMVKWLLGVTIEPLQDTGLLAFRTLKNEKKKGPGLKTAPIRIGDLLYRWPRSGNPEFGDEDDASPARPTATTVERLELAAIESEALSLDIISKTIPAIEDYLKTFKNKCACPECEGEHAPVDFCRPGCLRQSAISYLFLLIGNTIADGFGVDDVSGMTQIEEYVVQTRLLLSQLLQGLVLWNTWFNLAACTTLGYTPWLFRESFPRARSIDQSGSALVAVQYGALVAAASWTDLTKELALRGCFRLESAIGSLLGVVDEQAFVRTEMTMQVMDMSEPPTSTEISADLNQDQTLRHDDSSLKIDSAIVSTEYNYRLLTIVSTEHYQRVVDPAFALLSLARSLEVHCEHQPSRHRTGDLGIQFQTIDGILGTWDLAPEVEGEPISPENPTPLSATYLLDDNIKLNCILGLCLDGCLLLDATGCMECATKAVEEVEALDLKIARRIVRRPIHTAFRALVRRETRQGS</sequence>
<gene>
    <name evidence="1" type="ORF">L207DRAFT_571983</name>
</gene>
<organism evidence="1 2">
    <name type="scientific">Hyaloscypha variabilis (strain UAMH 11265 / GT02V1 / F)</name>
    <name type="common">Meliniomyces variabilis</name>
    <dbReference type="NCBI Taxonomy" id="1149755"/>
    <lineage>
        <taxon>Eukaryota</taxon>
        <taxon>Fungi</taxon>
        <taxon>Dikarya</taxon>
        <taxon>Ascomycota</taxon>
        <taxon>Pezizomycotina</taxon>
        <taxon>Leotiomycetes</taxon>
        <taxon>Helotiales</taxon>
        <taxon>Hyaloscyphaceae</taxon>
        <taxon>Hyaloscypha</taxon>
        <taxon>Hyaloscypha variabilis</taxon>
    </lineage>
</organism>
<protein>
    <submittedName>
        <fullName evidence="1">Uncharacterized protein</fullName>
    </submittedName>
</protein>
<evidence type="ECO:0000313" key="1">
    <source>
        <dbReference type="EMBL" id="PMD32726.1"/>
    </source>
</evidence>